<dbReference type="PANTHER" id="PTHR30055">
    <property type="entry name" value="HTH-TYPE TRANSCRIPTIONAL REGULATOR RUTR"/>
    <property type="match status" value="1"/>
</dbReference>
<dbReference type="PRINTS" id="PR00455">
    <property type="entry name" value="HTHTETR"/>
</dbReference>
<organism evidence="6 7">
    <name type="scientific">Kutzneria chonburiensis</name>
    <dbReference type="NCBI Taxonomy" id="1483604"/>
    <lineage>
        <taxon>Bacteria</taxon>
        <taxon>Bacillati</taxon>
        <taxon>Actinomycetota</taxon>
        <taxon>Actinomycetes</taxon>
        <taxon>Pseudonocardiales</taxon>
        <taxon>Pseudonocardiaceae</taxon>
        <taxon>Kutzneria</taxon>
    </lineage>
</organism>
<name>A0ABV6N987_9PSEU</name>
<keyword evidence="3" id="KW-0804">Transcription</keyword>
<dbReference type="InterPro" id="IPR050109">
    <property type="entry name" value="HTH-type_TetR-like_transc_reg"/>
</dbReference>
<dbReference type="InterPro" id="IPR036271">
    <property type="entry name" value="Tet_transcr_reg_TetR-rel_C_sf"/>
</dbReference>
<dbReference type="EMBL" id="JBHLUD010000020">
    <property type="protein sequence ID" value="MFC0549171.1"/>
    <property type="molecule type" value="Genomic_DNA"/>
</dbReference>
<dbReference type="InterPro" id="IPR001647">
    <property type="entry name" value="HTH_TetR"/>
</dbReference>
<feature type="domain" description="HTH tetR-type" evidence="5">
    <location>
        <begin position="14"/>
        <end position="73"/>
    </location>
</feature>
<protein>
    <submittedName>
        <fullName evidence="6">TetR/AcrR family transcriptional regulator</fullName>
    </submittedName>
</protein>
<evidence type="ECO:0000313" key="6">
    <source>
        <dbReference type="EMBL" id="MFC0549171.1"/>
    </source>
</evidence>
<dbReference type="RefSeq" id="WP_379794753.1">
    <property type="nucleotide sequence ID" value="NZ_JBHLUD010000020.1"/>
</dbReference>
<dbReference type="SUPFAM" id="SSF46689">
    <property type="entry name" value="Homeodomain-like"/>
    <property type="match status" value="1"/>
</dbReference>
<dbReference type="InterPro" id="IPR009057">
    <property type="entry name" value="Homeodomain-like_sf"/>
</dbReference>
<dbReference type="PROSITE" id="PS50977">
    <property type="entry name" value="HTH_TETR_2"/>
    <property type="match status" value="1"/>
</dbReference>
<evidence type="ECO:0000256" key="3">
    <source>
        <dbReference type="ARBA" id="ARBA00023163"/>
    </source>
</evidence>
<evidence type="ECO:0000256" key="2">
    <source>
        <dbReference type="ARBA" id="ARBA00023125"/>
    </source>
</evidence>
<accession>A0ABV6N987</accession>
<dbReference type="Gene3D" id="1.10.357.10">
    <property type="entry name" value="Tetracycline Repressor, domain 2"/>
    <property type="match status" value="1"/>
</dbReference>
<evidence type="ECO:0000256" key="4">
    <source>
        <dbReference type="PROSITE-ProRule" id="PRU00335"/>
    </source>
</evidence>
<comment type="caution">
    <text evidence="6">The sequence shown here is derived from an EMBL/GenBank/DDBJ whole genome shotgun (WGS) entry which is preliminary data.</text>
</comment>
<evidence type="ECO:0000256" key="1">
    <source>
        <dbReference type="ARBA" id="ARBA00023015"/>
    </source>
</evidence>
<evidence type="ECO:0000259" key="5">
    <source>
        <dbReference type="PROSITE" id="PS50977"/>
    </source>
</evidence>
<proteinExistence type="predicted"/>
<dbReference type="Pfam" id="PF21597">
    <property type="entry name" value="TetR_C_43"/>
    <property type="match status" value="1"/>
</dbReference>
<reference evidence="6 7" key="1">
    <citation type="submission" date="2024-09" db="EMBL/GenBank/DDBJ databases">
        <authorList>
            <person name="Sun Q."/>
            <person name="Mori K."/>
        </authorList>
    </citation>
    <scope>NUCLEOTIDE SEQUENCE [LARGE SCALE GENOMIC DNA]</scope>
    <source>
        <strain evidence="6 7">TBRC 1432</strain>
    </source>
</reference>
<dbReference type="InterPro" id="IPR049445">
    <property type="entry name" value="TetR_SbtR-like_C"/>
</dbReference>
<evidence type="ECO:0000313" key="7">
    <source>
        <dbReference type="Proteomes" id="UP001589810"/>
    </source>
</evidence>
<dbReference type="PANTHER" id="PTHR30055:SF234">
    <property type="entry name" value="HTH-TYPE TRANSCRIPTIONAL REGULATOR BETI"/>
    <property type="match status" value="1"/>
</dbReference>
<sequence>MDLPSRRPKRADARRNFDALLAAARETFAEQGAQASLDEIARRSGTSIATLYRNFPTREDLIEEVYLQEVDDLCRAADGLDALPPWEALVRWLHRFIDYIVAKQALADGLNRAGDRFQASRAALYAAGTPLLARAQEAGVANPDPSIEDVLMLIAAVSTVQFMDDEQRERVLRLALAGLRA</sequence>
<feature type="DNA-binding region" description="H-T-H motif" evidence="4">
    <location>
        <begin position="36"/>
        <end position="55"/>
    </location>
</feature>
<gene>
    <name evidence="6" type="ORF">ACFFH7_47200</name>
</gene>
<keyword evidence="2 4" id="KW-0238">DNA-binding</keyword>
<dbReference type="Pfam" id="PF00440">
    <property type="entry name" value="TetR_N"/>
    <property type="match status" value="1"/>
</dbReference>
<keyword evidence="7" id="KW-1185">Reference proteome</keyword>
<dbReference type="SUPFAM" id="SSF48498">
    <property type="entry name" value="Tetracyclin repressor-like, C-terminal domain"/>
    <property type="match status" value="1"/>
</dbReference>
<keyword evidence="1" id="KW-0805">Transcription regulation</keyword>
<dbReference type="Proteomes" id="UP001589810">
    <property type="component" value="Unassembled WGS sequence"/>
</dbReference>